<sequence>MNNTGFGPPNLDDSSQQASGHYYNNASWHARKPSDGVYVPFVLGPAGRVNADLNSLAKYLMAHLEGSRGENNILEASSFQILHQAVDDGYAMGWGAFNVDWAKEKILTHGGSNTFWLAEWMIIPEENIAVMMIIINASGDNANQASGEILGLLINRYGTTQ</sequence>
<evidence type="ECO:0000313" key="3">
    <source>
        <dbReference type="Proteomes" id="UP000005839"/>
    </source>
</evidence>
<comment type="caution">
    <text evidence="2">The sequence shown here is derived from an EMBL/GenBank/DDBJ whole genome shotgun (WGS) entry which is preliminary data.</text>
</comment>
<dbReference type="Proteomes" id="UP000005839">
    <property type="component" value="Unassembled WGS sequence"/>
</dbReference>
<organism evidence="2 3">
    <name type="scientific">Shewanella benthica KT99</name>
    <dbReference type="NCBI Taxonomy" id="314608"/>
    <lineage>
        <taxon>Bacteria</taxon>
        <taxon>Pseudomonadati</taxon>
        <taxon>Pseudomonadota</taxon>
        <taxon>Gammaproteobacteria</taxon>
        <taxon>Alteromonadales</taxon>
        <taxon>Shewanellaceae</taxon>
        <taxon>Shewanella</taxon>
    </lineage>
</organism>
<feature type="domain" description="Beta-lactamase-related" evidence="1">
    <location>
        <begin position="1"/>
        <end position="140"/>
    </location>
</feature>
<dbReference type="Gene3D" id="3.40.710.10">
    <property type="entry name" value="DD-peptidase/beta-lactamase superfamily"/>
    <property type="match status" value="1"/>
</dbReference>
<accession>A9D9S9</accession>
<dbReference type="STRING" id="314608.KT99_08143"/>
<keyword evidence="3" id="KW-1185">Reference proteome</keyword>
<dbReference type="SUPFAM" id="SSF56601">
    <property type="entry name" value="beta-lactamase/transpeptidase-like"/>
    <property type="match status" value="1"/>
</dbReference>
<protein>
    <recommendedName>
        <fullName evidence="1">Beta-lactamase-related domain-containing protein</fullName>
    </recommendedName>
</protein>
<dbReference type="InterPro" id="IPR001466">
    <property type="entry name" value="Beta-lactam-related"/>
</dbReference>
<gene>
    <name evidence="2" type="ORF">KT99_08143</name>
</gene>
<evidence type="ECO:0000259" key="1">
    <source>
        <dbReference type="Pfam" id="PF00144"/>
    </source>
</evidence>
<name>A9D9S9_9GAMM</name>
<dbReference type="InterPro" id="IPR012338">
    <property type="entry name" value="Beta-lactam/transpept-like"/>
</dbReference>
<proteinExistence type="predicted"/>
<dbReference type="EMBL" id="ABIC01000016">
    <property type="protein sequence ID" value="EDQ00816.1"/>
    <property type="molecule type" value="Genomic_DNA"/>
</dbReference>
<dbReference type="AlphaFoldDB" id="A9D9S9"/>
<dbReference type="Pfam" id="PF00144">
    <property type="entry name" value="Beta-lactamase"/>
    <property type="match status" value="1"/>
</dbReference>
<reference evidence="2 3" key="1">
    <citation type="submission" date="2007-10" db="EMBL/GenBank/DDBJ databases">
        <authorList>
            <person name="Yayanos A."/>
            <person name="Ferriera S."/>
            <person name="Johnson J."/>
            <person name="Kravitz S."/>
            <person name="Halpern A."/>
            <person name="Remington K."/>
            <person name="Beeson K."/>
            <person name="Tran B."/>
            <person name="Rogers Y.-H."/>
            <person name="Friedman R."/>
            <person name="Venter J.C."/>
        </authorList>
    </citation>
    <scope>NUCLEOTIDE SEQUENCE [LARGE SCALE GENOMIC DNA]</scope>
    <source>
        <strain evidence="2 3">KT99</strain>
    </source>
</reference>
<evidence type="ECO:0000313" key="2">
    <source>
        <dbReference type="EMBL" id="EDQ00816.1"/>
    </source>
</evidence>